<name>A0A2P2MT64_RHIMU</name>
<dbReference type="GO" id="GO:0016301">
    <property type="term" value="F:kinase activity"/>
    <property type="evidence" value="ECO:0007669"/>
    <property type="project" value="UniProtKB-KW"/>
</dbReference>
<proteinExistence type="predicted"/>
<dbReference type="EMBL" id="GGEC01052914">
    <property type="protein sequence ID" value="MBX33398.1"/>
    <property type="molecule type" value="Transcribed_RNA"/>
</dbReference>
<reference evidence="1" key="1">
    <citation type="submission" date="2018-02" db="EMBL/GenBank/DDBJ databases">
        <title>Rhizophora mucronata_Transcriptome.</title>
        <authorList>
            <person name="Meera S.P."/>
            <person name="Sreeshan A."/>
            <person name="Augustine A."/>
        </authorList>
    </citation>
    <scope>NUCLEOTIDE SEQUENCE</scope>
    <source>
        <tissue evidence="1">Leaf</tissue>
    </source>
</reference>
<organism evidence="1">
    <name type="scientific">Rhizophora mucronata</name>
    <name type="common">Asiatic mangrove</name>
    <dbReference type="NCBI Taxonomy" id="61149"/>
    <lineage>
        <taxon>Eukaryota</taxon>
        <taxon>Viridiplantae</taxon>
        <taxon>Streptophyta</taxon>
        <taxon>Embryophyta</taxon>
        <taxon>Tracheophyta</taxon>
        <taxon>Spermatophyta</taxon>
        <taxon>Magnoliopsida</taxon>
        <taxon>eudicotyledons</taxon>
        <taxon>Gunneridae</taxon>
        <taxon>Pentapetalae</taxon>
        <taxon>rosids</taxon>
        <taxon>fabids</taxon>
        <taxon>Malpighiales</taxon>
        <taxon>Rhizophoraceae</taxon>
        <taxon>Rhizophora</taxon>
    </lineage>
</organism>
<dbReference type="AlphaFoldDB" id="A0A2P2MT64"/>
<protein>
    <submittedName>
        <fullName evidence="1">Putative GTP diphosphokinase RSH1ic</fullName>
    </submittedName>
</protein>
<accession>A0A2P2MT64</accession>
<keyword evidence="1" id="KW-0418">Kinase</keyword>
<keyword evidence="1" id="KW-0808">Transferase</keyword>
<sequence length="44" mass="5266">MHHQHCKQSLSNRTKLKISRYFKFKAAHSQSNLREKSLKLKVDI</sequence>
<evidence type="ECO:0000313" key="1">
    <source>
        <dbReference type="EMBL" id="MBX33398.1"/>
    </source>
</evidence>